<evidence type="ECO:0000313" key="3">
    <source>
        <dbReference type="EMBL" id="KAF3763963.1"/>
    </source>
</evidence>
<organism evidence="3 4">
    <name type="scientific">Cryphonectria parasitica (strain ATCC 38755 / EP155)</name>
    <dbReference type="NCBI Taxonomy" id="660469"/>
    <lineage>
        <taxon>Eukaryota</taxon>
        <taxon>Fungi</taxon>
        <taxon>Dikarya</taxon>
        <taxon>Ascomycota</taxon>
        <taxon>Pezizomycotina</taxon>
        <taxon>Sordariomycetes</taxon>
        <taxon>Sordariomycetidae</taxon>
        <taxon>Diaporthales</taxon>
        <taxon>Cryphonectriaceae</taxon>
        <taxon>Cryphonectria-Endothia species complex</taxon>
        <taxon>Cryphonectria</taxon>
    </lineage>
</organism>
<dbReference type="AlphaFoldDB" id="A0A9P4XZN2"/>
<dbReference type="OrthoDB" id="10661999at2759"/>
<feature type="region of interest" description="Disordered" evidence="1">
    <location>
        <begin position="243"/>
        <end position="294"/>
    </location>
</feature>
<keyword evidence="4" id="KW-1185">Reference proteome</keyword>
<feature type="chain" id="PRO_5040195494" evidence="2">
    <location>
        <begin position="22"/>
        <end position="338"/>
    </location>
</feature>
<name>A0A9P4XZN2_CRYP1</name>
<sequence>MSRGVPVTALVLGLLTTPSLCLPKPELQQNERQHDIRDSSGGISTASGLSNWEIVVISLSIMVGVLVLCCLGGACEALLCNKRSRVHASADATPNELDFGCRGSADSTPTLRGDDDKDEEKCLDFNAWKGHADKTNAIADQDRFSWQDEQGITTEVFQDGSLPGAGQPRRGQHMANVNGYQSSANMAMRGQMSGQEHHLEARSPGARGPGLLNSPQFLIGDEQDEEDYEREVAGRHMHEVAISPVSSSSPTAVWTDESGHSTPTKAPRMPWADDNEQSHEEEKTAKYSADTKEEERFSLHGGIHHEQELAEQHNERRDLLPNGRRITHVFPWMPAEDD</sequence>
<comment type="caution">
    <text evidence="3">The sequence shown here is derived from an EMBL/GenBank/DDBJ whole genome shotgun (WGS) entry which is preliminary data.</text>
</comment>
<keyword evidence="2" id="KW-0732">Signal</keyword>
<proteinExistence type="predicted"/>
<feature type="compositionally biased region" description="Basic and acidic residues" evidence="1">
    <location>
        <begin position="276"/>
        <end position="294"/>
    </location>
</feature>
<accession>A0A9P4XZN2</accession>
<feature type="signal peptide" evidence="2">
    <location>
        <begin position="1"/>
        <end position="21"/>
    </location>
</feature>
<evidence type="ECO:0000256" key="2">
    <source>
        <dbReference type="SAM" id="SignalP"/>
    </source>
</evidence>
<dbReference type="GeneID" id="63837866"/>
<dbReference type="Proteomes" id="UP000803844">
    <property type="component" value="Unassembled WGS sequence"/>
</dbReference>
<dbReference type="EMBL" id="MU032349">
    <property type="protein sequence ID" value="KAF3763963.1"/>
    <property type="molecule type" value="Genomic_DNA"/>
</dbReference>
<evidence type="ECO:0000313" key="4">
    <source>
        <dbReference type="Proteomes" id="UP000803844"/>
    </source>
</evidence>
<feature type="region of interest" description="Disordered" evidence="1">
    <location>
        <begin position="190"/>
        <end position="217"/>
    </location>
</feature>
<evidence type="ECO:0000256" key="1">
    <source>
        <dbReference type="SAM" id="MobiDB-lite"/>
    </source>
</evidence>
<dbReference type="RefSeq" id="XP_040774924.1">
    <property type="nucleotide sequence ID" value="XM_040920737.1"/>
</dbReference>
<reference evidence="3" key="1">
    <citation type="journal article" date="2020" name="Phytopathology">
        <title>Genome sequence of the chestnut blight fungus Cryphonectria parasitica EP155: A fundamental resource for an archetypical invasive plant pathogen.</title>
        <authorList>
            <person name="Crouch J.A."/>
            <person name="Dawe A."/>
            <person name="Aerts A."/>
            <person name="Barry K."/>
            <person name="Churchill A.C.L."/>
            <person name="Grimwood J."/>
            <person name="Hillman B."/>
            <person name="Milgroom M.G."/>
            <person name="Pangilinan J."/>
            <person name="Smith M."/>
            <person name="Salamov A."/>
            <person name="Schmutz J."/>
            <person name="Yadav J."/>
            <person name="Grigoriev I.V."/>
            <person name="Nuss D."/>
        </authorList>
    </citation>
    <scope>NUCLEOTIDE SEQUENCE</scope>
    <source>
        <strain evidence="3">EP155</strain>
    </source>
</reference>
<protein>
    <submittedName>
        <fullName evidence="3">Uncharacterized protein</fullName>
    </submittedName>
</protein>
<gene>
    <name evidence="3" type="ORF">M406DRAFT_332401</name>
</gene>